<dbReference type="STRING" id="391625.PPSIR1_33641"/>
<dbReference type="Proteomes" id="UP000005801">
    <property type="component" value="Unassembled WGS sequence"/>
</dbReference>
<name>A6GE72_9BACT</name>
<dbReference type="AlphaFoldDB" id="A6GE72"/>
<dbReference type="EMBL" id="ABCS01000079">
    <property type="protein sequence ID" value="EDM75863.1"/>
    <property type="molecule type" value="Genomic_DNA"/>
</dbReference>
<organism evidence="1 2">
    <name type="scientific">Plesiocystis pacifica SIR-1</name>
    <dbReference type="NCBI Taxonomy" id="391625"/>
    <lineage>
        <taxon>Bacteria</taxon>
        <taxon>Pseudomonadati</taxon>
        <taxon>Myxococcota</taxon>
        <taxon>Polyangia</taxon>
        <taxon>Nannocystales</taxon>
        <taxon>Nannocystaceae</taxon>
        <taxon>Plesiocystis</taxon>
    </lineage>
</organism>
<gene>
    <name evidence="1" type="ORF">PPSIR1_33641</name>
</gene>
<comment type="caution">
    <text evidence="1">The sequence shown here is derived from an EMBL/GenBank/DDBJ whole genome shotgun (WGS) entry which is preliminary data.</text>
</comment>
<feature type="non-terminal residue" evidence="1">
    <location>
        <position position="1"/>
    </location>
</feature>
<reference evidence="1 2" key="1">
    <citation type="submission" date="2007-06" db="EMBL/GenBank/DDBJ databases">
        <authorList>
            <person name="Shimkets L."/>
            <person name="Ferriera S."/>
            <person name="Johnson J."/>
            <person name="Kravitz S."/>
            <person name="Beeson K."/>
            <person name="Sutton G."/>
            <person name="Rogers Y.-H."/>
            <person name="Friedman R."/>
            <person name="Frazier M."/>
            <person name="Venter J.C."/>
        </authorList>
    </citation>
    <scope>NUCLEOTIDE SEQUENCE [LARGE SCALE GENOMIC DNA]</scope>
    <source>
        <strain evidence="1 2">SIR-1</strain>
    </source>
</reference>
<keyword evidence="2" id="KW-1185">Reference proteome</keyword>
<accession>A6GE72</accession>
<protein>
    <submittedName>
        <fullName evidence="1">Uncharacterized protein</fullName>
    </submittedName>
</protein>
<proteinExistence type="predicted"/>
<dbReference type="eggNOG" id="COG3014">
    <property type="taxonomic scope" value="Bacteria"/>
</dbReference>
<evidence type="ECO:0000313" key="1">
    <source>
        <dbReference type="EMBL" id="EDM75863.1"/>
    </source>
</evidence>
<sequence>GSTEPSAEGDAAPAPAEPLAELLVIVKTGRVPYKIPQRIPIGAAVGLAHTYVTGDTSVLEHGAFKVVTYPDLEPAGNLFTEAGWSVDGVPVQMDLVSDMGSEIVREFEEIKPRIIGSAITRMIVRAAAAEGARAAGNEANSAVGLIGALAIEGTMVALDKPDTRSWTTLPDRVFIGRAAVPAGEHELEITVFGEHGAEHRRVTVNVGQGGYVVLDVTTLR</sequence>
<evidence type="ECO:0000313" key="2">
    <source>
        <dbReference type="Proteomes" id="UP000005801"/>
    </source>
</evidence>